<comment type="caution">
    <text evidence="4">The sequence shown here is derived from an EMBL/GenBank/DDBJ whole genome shotgun (WGS) entry which is preliminary data.</text>
</comment>
<dbReference type="AlphaFoldDB" id="A0A919K8G8"/>
<feature type="domain" description="N-acetyltransferase" evidence="3">
    <location>
        <begin position="1"/>
        <end position="198"/>
    </location>
</feature>
<dbReference type="Proteomes" id="UP000636960">
    <property type="component" value="Unassembled WGS sequence"/>
</dbReference>
<reference evidence="4" key="1">
    <citation type="submission" date="2021-01" db="EMBL/GenBank/DDBJ databases">
        <title>Whole genome shotgun sequence of Actinoplanes rishiriensis NBRC 108556.</title>
        <authorList>
            <person name="Komaki H."/>
            <person name="Tamura T."/>
        </authorList>
    </citation>
    <scope>NUCLEOTIDE SEQUENCE</scope>
    <source>
        <strain evidence="4">NBRC 108556</strain>
    </source>
</reference>
<dbReference type="SUPFAM" id="SSF55729">
    <property type="entry name" value="Acyl-CoA N-acyltransferases (Nat)"/>
    <property type="match status" value="2"/>
</dbReference>
<dbReference type="EMBL" id="BOMV01000063">
    <property type="protein sequence ID" value="GIE98516.1"/>
    <property type="molecule type" value="Genomic_DNA"/>
</dbReference>
<name>A0A919K8G8_9ACTN</name>
<dbReference type="CDD" id="cd04301">
    <property type="entry name" value="NAT_SF"/>
    <property type="match status" value="1"/>
</dbReference>
<dbReference type="Gene3D" id="3.40.630.30">
    <property type="match status" value="1"/>
</dbReference>
<evidence type="ECO:0000313" key="4">
    <source>
        <dbReference type="EMBL" id="GIE98516.1"/>
    </source>
</evidence>
<keyword evidence="2" id="KW-0012">Acyltransferase</keyword>
<accession>A0A919K8G8</accession>
<feature type="domain" description="N-acetyltransferase" evidence="3">
    <location>
        <begin position="192"/>
        <end position="330"/>
    </location>
</feature>
<gene>
    <name evidence="4" type="ORF">Ari01nite_59810</name>
</gene>
<dbReference type="InterPro" id="IPR016181">
    <property type="entry name" value="Acyl_CoA_acyltransferase"/>
</dbReference>
<dbReference type="PANTHER" id="PTHR43877">
    <property type="entry name" value="AMINOALKYLPHOSPHONATE N-ACETYLTRANSFERASE-RELATED-RELATED"/>
    <property type="match status" value="1"/>
</dbReference>
<keyword evidence="5" id="KW-1185">Reference proteome</keyword>
<evidence type="ECO:0000313" key="5">
    <source>
        <dbReference type="Proteomes" id="UP000636960"/>
    </source>
</evidence>
<dbReference type="PROSITE" id="PS51186">
    <property type="entry name" value="GNAT"/>
    <property type="match status" value="2"/>
</dbReference>
<proteinExistence type="predicted"/>
<evidence type="ECO:0000256" key="1">
    <source>
        <dbReference type="ARBA" id="ARBA00022679"/>
    </source>
</evidence>
<dbReference type="Pfam" id="PF00583">
    <property type="entry name" value="Acetyltransf_1"/>
    <property type="match status" value="2"/>
</dbReference>
<dbReference type="InterPro" id="IPR050832">
    <property type="entry name" value="Bact_Acetyltransf"/>
</dbReference>
<keyword evidence="1" id="KW-0808">Transferase</keyword>
<dbReference type="GO" id="GO:0016747">
    <property type="term" value="F:acyltransferase activity, transferring groups other than amino-acyl groups"/>
    <property type="evidence" value="ECO:0007669"/>
    <property type="project" value="InterPro"/>
</dbReference>
<organism evidence="4 5">
    <name type="scientific">Paractinoplanes rishiriensis</name>
    <dbReference type="NCBI Taxonomy" id="1050105"/>
    <lineage>
        <taxon>Bacteria</taxon>
        <taxon>Bacillati</taxon>
        <taxon>Actinomycetota</taxon>
        <taxon>Actinomycetes</taxon>
        <taxon>Micromonosporales</taxon>
        <taxon>Micromonosporaceae</taxon>
        <taxon>Paractinoplanes</taxon>
    </lineage>
</organism>
<evidence type="ECO:0000256" key="2">
    <source>
        <dbReference type="ARBA" id="ARBA00023315"/>
    </source>
</evidence>
<dbReference type="InterPro" id="IPR000182">
    <property type="entry name" value="GNAT_dom"/>
</dbReference>
<protein>
    <submittedName>
        <fullName evidence="4">GNAT family N-acetyltransferase</fullName>
    </submittedName>
</protein>
<dbReference type="PANTHER" id="PTHR43877:SF8">
    <property type="entry name" value="N-ACETYLGLUTAMATE SYNTHASE-RELATED"/>
    <property type="match status" value="1"/>
</dbReference>
<sequence length="330" mass="35617">MQVRVLDPHAPEAGPWYAAFHDGCVAGRDQPTVAGAESTLTSLRTAAGNANVDRRAFGAWDGDRCLGGLIVNLPRTANAHTAELELAVAPEHRRRGAGAALYETAVAVARAHDRRVLSAELDVPLGLTLDGHPGGRFALARGFESKLAERRYLLGLPAAPVRADAPAGFRLETWTGPVRPGPAAGFAAMRTLMERDVPIGDRDHEPAVFTEAQVLSGDDRLDAAGWGIVTTLLYAPDGTPAGYTRIFVNSDRRHAQQDDTFVLRAHRGHRLGAVLKAANLVQLTAHFPGVRHLHSWTADGNDAMIATNRRFGFRPVETMHVMEARVDNLH</sequence>
<dbReference type="RefSeq" id="WP_203785539.1">
    <property type="nucleotide sequence ID" value="NZ_BOMV01000063.1"/>
</dbReference>
<evidence type="ECO:0000259" key="3">
    <source>
        <dbReference type="PROSITE" id="PS51186"/>
    </source>
</evidence>